<reference evidence="7 8" key="1">
    <citation type="journal article" date="2016" name="BMC Genomics">
        <title>Comparative genomic and transcriptomic analyses of the Fuzhuan brick tea-fermentation fungus Aspergillus cristatus.</title>
        <authorList>
            <person name="Ge Y."/>
            <person name="Wang Y."/>
            <person name="Liu Y."/>
            <person name="Tan Y."/>
            <person name="Ren X."/>
            <person name="Zhang X."/>
            <person name="Hyde K.D."/>
            <person name="Liu Y."/>
            <person name="Liu Z."/>
        </authorList>
    </citation>
    <scope>NUCLEOTIDE SEQUENCE [LARGE SCALE GENOMIC DNA]</scope>
    <source>
        <strain evidence="7 8">GZAAS20.1005</strain>
    </source>
</reference>
<dbReference type="InterPro" id="IPR002938">
    <property type="entry name" value="FAD-bd"/>
</dbReference>
<evidence type="ECO:0000256" key="4">
    <source>
        <dbReference type="ARBA" id="ARBA00023002"/>
    </source>
</evidence>
<feature type="transmembrane region" description="Helical" evidence="5">
    <location>
        <begin position="557"/>
        <end position="574"/>
    </location>
</feature>
<keyword evidence="4" id="KW-0560">Oxidoreductase</keyword>
<keyword evidence="5" id="KW-1133">Transmembrane helix</keyword>
<name>A0A1E3BQ75_ASPCR</name>
<dbReference type="Gene3D" id="3.50.50.60">
    <property type="entry name" value="FAD/NAD(P)-binding domain"/>
    <property type="match status" value="1"/>
</dbReference>
<dbReference type="Proteomes" id="UP000094569">
    <property type="component" value="Unassembled WGS sequence"/>
</dbReference>
<evidence type="ECO:0000313" key="7">
    <source>
        <dbReference type="EMBL" id="ODM23112.1"/>
    </source>
</evidence>
<evidence type="ECO:0000256" key="1">
    <source>
        <dbReference type="ARBA" id="ARBA00007992"/>
    </source>
</evidence>
<gene>
    <name evidence="7" type="ORF">SI65_00701</name>
</gene>
<organism evidence="7 8">
    <name type="scientific">Aspergillus cristatus</name>
    <name type="common">Chinese Fuzhuan brick tea-fermentation fungus</name>
    <name type="synonym">Eurotium cristatum</name>
    <dbReference type="NCBI Taxonomy" id="573508"/>
    <lineage>
        <taxon>Eukaryota</taxon>
        <taxon>Fungi</taxon>
        <taxon>Dikarya</taxon>
        <taxon>Ascomycota</taxon>
        <taxon>Pezizomycotina</taxon>
        <taxon>Eurotiomycetes</taxon>
        <taxon>Eurotiomycetidae</taxon>
        <taxon>Eurotiales</taxon>
        <taxon>Aspergillaceae</taxon>
        <taxon>Aspergillus</taxon>
        <taxon>Aspergillus subgen. Aspergillus</taxon>
    </lineage>
</organism>
<dbReference type="STRING" id="573508.A0A1E3BQ75"/>
<keyword evidence="5" id="KW-0812">Transmembrane</keyword>
<feature type="transmembrane region" description="Helical" evidence="5">
    <location>
        <begin position="699"/>
        <end position="725"/>
    </location>
</feature>
<dbReference type="InterPro" id="IPR050562">
    <property type="entry name" value="FAD_mOase_fung"/>
</dbReference>
<feature type="domain" description="FAD-binding" evidence="6">
    <location>
        <begin position="287"/>
        <end position="339"/>
    </location>
</feature>
<feature type="transmembrane region" description="Helical" evidence="5">
    <location>
        <begin position="510"/>
        <end position="536"/>
    </location>
</feature>
<dbReference type="GO" id="GO:0071949">
    <property type="term" value="F:FAD binding"/>
    <property type="evidence" value="ECO:0007669"/>
    <property type="project" value="InterPro"/>
</dbReference>
<proteinExistence type="inferred from homology"/>
<protein>
    <recommendedName>
        <fullName evidence="6">FAD-binding domain-containing protein</fullName>
    </recommendedName>
</protein>
<keyword evidence="5" id="KW-0472">Membrane</keyword>
<dbReference type="SUPFAM" id="SSF51905">
    <property type="entry name" value="FAD/NAD(P)-binding domain"/>
    <property type="match status" value="1"/>
</dbReference>
<accession>A0A1E3BQ75</accession>
<evidence type="ECO:0000256" key="5">
    <source>
        <dbReference type="SAM" id="Phobius"/>
    </source>
</evidence>
<comment type="caution">
    <text evidence="7">The sequence shown here is derived from an EMBL/GenBank/DDBJ whole genome shotgun (WGS) entry which is preliminary data.</text>
</comment>
<sequence>MSFKVIIIGGSVAGLTLANVLERYGIEYVLLEKYRCIAPQLGASLGLLPYGSQVLDQLGVNEAVQAMCERVKSMHYYNSDGVKLGGHDTFGEMLLKLTGYEFNFLDRRELVQALYDNLQDKSKVHVSKGLSSIDQLDTGVTVTTEDGTTFTGDILIGADGVHSQTRKEMWRIADSEVPDYGTQQMAKSITCSYKCMFGISDRPEGVPDGRGYKTYHKKRSYLYQAGRGGKLYFFAFSKNPQVTIDKDIHRYTAEDERALVDAQRDDVLFPGLTFGDLYQKRRAAVLVPLQEYVLEKCFYKRAVLIGDSFHKMNPLTGQGGNSAIEDAALLGDLLKEALDKNPRPTNETIHAQFTYFQEERKPRTKILVDGAHSLQSLEALETPLLEFIQTKVIAKGGVDKVAFVMAAAHSPGHILKYLPKPSREGVVARDIEVVARPGQRSSVATGFWITLFFLVACLSLGIGQSASMGSATVLRDSLLNYTLVSTMGINALWTLESHRPGLSGEYLGSAIPYILASTAFGWHLITPIYFAIYIYLSQSRPFCYPNPRAIDLRAAEYLPMGLLVTYFVPALLVLRNAAAIAIPGWILSLAQLGLPILVSLGQTLSKREPPSPDFAEALYGTRDMPYISQFYNFSFLITSTLHTVIASRVFPCIQDVAVIKETAFSSEGAQLECLIGAILIWSVFTVWDLRRTNVLQTPLSLAVPAVILGNICFGPAATLIGLWKWRESALERSRRRK</sequence>
<feature type="domain" description="FAD-binding" evidence="6">
    <location>
        <begin position="4"/>
        <end position="169"/>
    </location>
</feature>
<evidence type="ECO:0000313" key="8">
    <source>
        <dbReference type="Proteomes" id="UP000094569"/>
    </source>
</evidence>
<dbReference type="InterPro" id="IPR036188">
    <property type="entry name" value="FAD/NAD-bd_sf"/>
</dbReference>
<keyword evidence="8" id="KW-1185">Reference proteome</keyword>
<feature type="transmembrane region" description="Helical" evidence="5">
    <location>
        <begin position="669"/>
        <end position="687"/>
    </location>
</feature>
<keyword evidence="3" id="KW-0274">FAD</keyword>
<feature type="transmembrane region" description="Helical" evidence="5">
    <location>
        <begin position="478"/>
        <end position="495"/>
    </location>
</feature>
<evidence type="ECO:0000259" key="6">
    <source>
        <dbReference type="Pfam" id="PF01494"/>
    </source>
</evidence>
<feature type="transmembrane region" description="Helical" evidence="5">
    <location>
        <begin position="446"/>
        <end position="466"/>
    </location>
</feature>
<dbReference type="GO" id="GO:0004497">
    <property type="term" value="F:monooxygenase activity"/>
    <property type="evidence" value="ECO:0007669"/>
    <property type="project" value="InterPro"/>
</dbReference>
<dbReference type="AlphaFoldDB" id="A0A1E3BQ75"/>
<comment type="similarity">
    <text evidence="1">Belongs to the paxM FAD-dependent monooxygenase family.</text>
</comment>
<feature type="transmembrane region" description="Helical" evidence="5">
    <location>
        <begin position="580"/>
        <end position="600"/>
    </location>
</feature>
<evidence type="ECO:0000256" key="2">
    <source>
        <dbReference type="ARBA" id="ARBA00022630"/>
    </source>
</evidence>
<dbReference type="PANTHER" id="PTHR47356:SF2">
    <property type="entry name" value="FAD-BINDING DOMAIN-CONTAINING PROTEIN-RELATED"/>
    <property type="match status" value="1"/>
</dbReference>
<evidence type="ECO:0000256" key="3">
    <source>
        <dbReference type="ARBA" id="ARBA00022827"/>
    </source>
</evidence>
<keyword evidence="2" id="KW-0285">Flavoprotein</keyword>
<dbReference type="EMBL" id="JXNT01000001">
    <property type="protein sequence ID" value="ODM23112.1"/>
    <property type="molecule type" value="Genomic_DNA"/>
</dbReference>
<dbReference type="PRINTS" id="PR00420">
    <property type="entry name" value="RNGMNOXGNASE"/>
</dbReference>
<dbReference type="OrthoDB" id="10029326at2759"/>
<dbReference type="PANTHER" id="PTHR47356">
    <property type="entry name" value="FAD-DEPENDENT MONOOXYGENASE ASQG-RELATED"/>
    <property type="match status" value="1"/>
</dbReference>
<dbReference type="Pfam" id="PF01494">
    <property type="entry name" value="FAD_binding_3"/>
    <property type="match status" value="2"/>
</dbReference>
<dbReference type="VEuPathDB" id="FungiDB:SI65_00701"/>